<keyword evidence="2" id="KW-1185">Reference proteome</keyword>
<proteinExistence type="predicted"/>
<dbReference type="Proteomes" id="UP000637774">
    <property type="component" value="Unassembled WGS sequence"/>
</dbReference>
<gene>
    <name evidence="1" type="ORF">GCM10011495_35680</name>
</gene>
<evidence type="ECO:0008006" key="3">
    <source>
        <dbReference type="Google" id="ProtNLM"/>
    </source>
</evidence>
<name>A0ABQ2AEI4_9BACT</name>
<sequence>MSRYRFIAAERGYYPVRRLCQVTVPGSSYYAWQAGQQRAVGAATPAWETTLVKTFRHHKRRYGTRRLQVA</sequence>
<dbReference type="EMBL" id="BMGY01000051">
    <property type="protein sequence ID" value="GGH90246.1"/>
    <property type="molecule type" value="Genomic_DNA"/>
</dbReference>
<protein>
    <recommendedName>
        <fullName evidence="3">Transposase</fullName>
    </recommendedName>
</protein>
<organism evidence="1 2">
    <name type="scientific">Hymenobacter frigidus</name>
    <dbReference type="NCBI Taxonomy" id="1524095"/>
    <lineage>
        <taxon>Bacteria</taxon>
        <taxon>Pseudomonadati</taxon>
        <taxon>Bacteroidota</taxon>
        <taxon>Cytophagia</taxon>
        <taxon>Cytophagales</taxon>
        <taxon>Hymenobacteraceae</taxon>
        <taxon>Hymenobacter</taxon>
    </lineage>
</organism>
<dbReference type="RefSeq" id="WP_188563461.1">
    <property type="nucleotide sequence ID" value="NZ_BMGY01000051.1"/>
</dbReference>
<reference evidence="2" key="1">
    <citation type="journal article" date="2019" name="Int. J. Syst. Evol. Microbiol.">
        <title>The Global Catalogue of Microorganisms (GCM) 10K type strain sequencing project: providing services to taxonomists for standard genome sequencing and annotation.</title>
        <authorList>
            <consortium name="The Broad Institute Genomics Platform"/>
            <consortium name="The Broad Institute Genome Sequencing Center for Infectious Disease"/>
            <person name="Wu L."/>
            <person name="Ma J."/>
        </authorList>
    </citation>
    <scope>NUCLEOTIDE SEQUENCE [LARGE SCALE GENOMIC DNA]</scope>
    <source>
        <strain evidence="2">CGMCC 1.14966</strain>
    </source>
</reference>
<evidence type="ECO:0000313" key="1">
    <source>
        <dbReference type="EMBL" id="GGH90246.1"/>
    </source>
</evidence>
<accession>A0ABQ2AEI4</accession>
<comment type="caution">
    <text evidence="1">The sequence shown here is derived from an EMBL/GenBank/DDBJ whole genome shotgun (WGS) entry which is preliminary data.</text>
</comment>
<evidence type="ECO:0000313" key="2">
    <source>
        <dbReference type="Proteomes" id="UP000637774"/>
    </source>
</evidence>